<organism evidence="4 5">
    <name type="scientific">Musa balbisiana</name>
    <name type="common">Banana</name>
    <dbReference type="NCBI Taxonomy" id="52838"/>
    <lineage>
        <taxon>Eukaryota</taxon>
        <taxon>Viridiplantae</taxon>
        <taxon>Streptophyta</taxon>
        <taxon>Embryophyta</taxon>
        <taxon>Tracheophyta</taxon>
        <taxon>Spermatophyta</taxon>
        <taxon>Magnoliopsida</taxon>
        <taxon>Liliopsida</taxon>
        <taxon>Zingiberales</taxon>
        <taxon>Musaceae</taxon>
        <taxon>Musa</taxon>
    </lineage>
</organism>
<evidence type="ECO:0000313" key="4">
    <source>
        <dbReference type="EMBL" id="THU44153.1"/>
    </source>
</evidence>
<evidence type="ECO:0000256" key="1">
    <source>
        <dbReference type="ARBA" id="ARBA00004370"/>
    </source>
</evidence>
<protein>
    <submittedName>
        <fullName evidence="4">Uncharacterized protein</fullName>
    </submittedName>
</protein>
<comment type="subcellular location">
    <subcellularLocation>
        <location evidence="1">Membrane</location>
    </subcellularLocation>
</comment>
<dbReference type="STRING" id="52838.A0A4S8I867"/>
<keyword evidence="3" id="KW-0472">Membrane</keyword>
<reference evidence="4 5" key="1">
    <citation type="journal article" date="2019" name="Nat. Plants">
        <title>Genome sequencing of Musa balbisiana reveals subgenome evolution and function divergence in polyploid bananas.</title>
        <authorList>
            <person name="Yao X."/>
        </authorList>
    </citation>
    <scope>NUCLEOTIDE SEQUENCE [LARGE SCALE GENOMIC DNA]</scope>
    <source>
        <strain evidence="5">cv. DH-PKW</strain>
        <tissue evidence="4">Leaves</tissue>
    </source>
</reference>
<keyword evidence="5" id="KW-1185">Reference proteome</keyword>
<dbReference type="AlphaFoldDB" id="A0A4S8I867"/>
<gene>
    <name evidence="4" type="ORF">C4D60_Mb02t04400</name>
</gene>
<comment type="caution">
    <text evidence="4">The sequence shown here is derived from an EMBL/GenBank/DDBJ whole genome shotgun (WGS) entry which is preliminary data.</text>
</comment>
<proteinExistence type="inferred from homology"/>
<accession>A0A4S8I867</accession>
<dbReference type="PANTHER" id="PTHR10414:SF37">
    <property type="entry name" value="BB IN A BOXCAR, ISOFORM C"/>
    <property type="match status" value="1"/>
</dbReference>
<dbReference type="GO" id="GO:0016020">
    <property type="term" value="C:membrane"/>
    <property type="evidence" value="ECO:0007669"/>
    <property type="project" value="UniProtKB-SubCell"/>
</dbReference>
<evidence type="ECO:0000256" key="3">
    <source>
        <dbReference type="ARBA" id="ARBA00023136"/>
    </source>
</evidence>
<name>A0A4S8I867_MUSBA</name>
<sequence length="72" mass="8226">MIPSSSSTLVESFCAKWQMGYIGHHGVATLHKYKYSGVDHSLVAKYILQPFWSRSVTLFPLWMPYVLFANSN</sequence>
<comment type="similarity">
    <text evidence="2">Belongs to the CDP-alcohol phosphatidyltransferase class-I family.</text>
</comment>
<dbReference type="PANTHER" id="PTHR10414">
    <property type="entry name" value="ETHANOLAMINEPHOSPHOTRANSFERASE"/>
    <property type="match status" value="1"/>
</dbReference>
<dbReference type="Proteomes" id="UP000317650">
    <property type="component" value="Chromosome 2"/>
</dbReference>
<dbReference type="EMBL" id="PYDT01000011">
    <property type="protein sequence ID" value="THU44153.1"/>
    <property type="molecule type" value="Genomic_DNA"/>
</dbReference>
<dbReference type="InterPro" id="IPR014472">
    <property type="entry name" value="CHOPT"/>
</dbReference>
<evidence type="ECO:0000313" key="5">
    <source>
        <dbReference type="Proteomes" id="UP000317650"/>
    </source>
</evidence>
<evidence type="ECO:0000256" key="2">
    <source>
        <dbReference type="ARBA" id="ARBA00010441"/>
    </source>
</evidence>
<dbReference type="GO" id="GO:0008610">
    <property type="term" value="P:lipid biosynthetic process"/>
    <property type="evidence" value="ECO:0007669"/>
    <property type="project" value="UniProtKB-ARBA"/>
</dbReference>